<dbReference type="Proteomes" id="UP000095281">
    <property type="component" value="Unplaced"/>
</dbReference>
<evidence type="ECO:0000313" key="2">
    <source>
        <dbReference type="WBParaSite" id="MhA1_Contig2613.frz3.gene6"/>
    </source>
</evidence>
<keyword evidence="1" id="KW-1185">Reference proteome</keyword>
<dbReference type="AlphaFoldDB" id="A0A1I8BK53"/>
<accession>A0A1I8BK53</accession>
<proteinExistence type="predicted"/>
<organism evidence="1 2">
    <name type="scientific">Meloidogyne hapla</name>
    <name type="common">Root-knot nematode worm</name>
    <dbReference type="NCBI Taxonomy" id="6305"/>
    <lineage>
        <taxon>Eukaryota</taxon>
        <taxon>Metazoa</taxon>
        <taxon>Ecdysozoa</taxon>
        <taxon>Nematoda</taxon>
        <taxon>Chromadorea</taxon>
        <taxon>Rhabditida</taxon>
        <taxon>Tylenchina</taxon>
        <taxon>Tylenchomorpha</taxon>
        <taxon>Tylenchoidea</taxon>
        <taxon>Meloidogynidae</taxon>
        <taxon>Meloidogyninae</taxon>
        <taxon>Meloidogyne</taxon>
    </lineage>
</organism>
<sequence>MTEEGSTNFDFVVNTSLNKKICELKNEIEQNKNLNYVFFIQIKNKWEDIDDVGYYCCENDCINNEKPYGNCIEGNGYINLINDENIKYINCEEGKGYIEVFNFIKFRFSGKNQLSIILANNEFKQTLEFCFNYSLFYFEIKSKIEGEDKNENQLDIALANYDDIIQLQINNSFIFYYVNKEPKKFKLTQTFSWNNGDIFGCGIVYPPTNKINELPYVFFTQNGKQIGKAILLKDSFNFYKPCISLKCCSVETNFGNDLINKPFCYGISKHFVLEEFYDDSDIYVSDVEENEIESDFELIKHQKLNSDLLNEELKQTFQKMFVELKNENFKQINDLKEIIEKKDEKIISLENQIKQGSDLSDTKIGELKIKLEKLNNLICKKVNFVQIKNKWKKISDSIYKCCENYCINTDKSIGNCIEGNGYINLIDDENIKYINCVEGKGENKYSIVFPENIFKKPEGYSINYSLYYFEIKCKIEGENKNEWIVIGLKDCNNNCIRFIAKNGTIMNEINEEFKLPKFSWNNGDIFGIGLVYPPTEINELPYIFFTQNGKQIGKGIISKGNCDSYKPYIILKCCSAEETNFGNNLKEKPFCYDISKHFVLKEFN</sequence>
<dbReference type="WBParaSite" id="MhA1_Contig2613.frz3.gene6">
    <property type="protein sequence ID" value="MhA1_Contig2613.frz3.gene6"/>
    <property type="gene ID" value="MhA1_Contig2613.frz3.gene6"/>
</dbReference>
<evidence type="ECO:0000313" key="1">
    <source>
        <dbReference type="Proteomes" id="UP000095281"/>
    </source>
</evidence>
<protein>
    <submittedName>
        <fullName evidence="2">B30.2/SPRY domain-containing protein</fullName>
    </submittedName>
</protein>
<reference evidence="2" key="1">
    <citation type="submission" date="2016-11" db="UniProtKB">
        <authorList>
            <consortium name="WormBaseParasite"/>
        </authorList>
    </citation>
    <scope>IDENTIFICATION</scope>
</reference>
<dbReference type="InterPro" id="IPR043136">
    <property type="entry name" value="B30.2/SPRY_sf"/>
</dbReference>
<name>A0A1I8BK53_MELHA</name>
<dbReference type="Gene3D" id="2.60.120.920">
    <property type="match status" value="2"/>
</dbReference>